<dbReference type="InterPro" id="IPR036855">
    <property type="entry name" value="Znf_CCCH_sf"/>
</dbReference>
<reference evidence="11" key="1">
    <citation type="submission" date="2022-11" db="UniProtKB">
        <authorList>
            <consortium name="WormBaseParasite"/>
        </authorList>
    </citation>
    <scope>IDENTIFICATION</scope>
</reference>
<evidence type="ECO:0000313" key="10">
    <source>
        <dbReference type="Proteomes" id="UP000887566"/>
    </source>
</evidence>
<comment type="similarity">
    <text evidence="2">Belongs to the unkempt family.</text>
</comment>
<evidence type="ECO:0000313" key="11">
    <source>
        <dbReference type="WBParaSite" id="PSAMB.scaffold766size41716.g8601.t1"/>
    </source>
</evidence>
<dbReference type="PANTHER" id="PTHR14493:SF50">
    <property type="entry name" value="RING FINGER PROTEIN UNKEMPT"/>
    <property type="match status" value="1"/>
</dbReference>
<protein>
    <submittedName>
        <fullName evidence="11">C3H1-type domain-containing protein</fullName>
    </submittedName>
</protein>
<dbReference type="AlphaFoldDB" id="A0A914XE91"/>
<evidence type="ECO:0000256" key="8">
    <source>
        <dbReference type="PROSITE-ProRule" id="PRU00723"/>
    </source>
</evidence>
<keyword evidence="5" id="KW-0677">Repeat</keyword>
<name>A0A914XE91_9BILA</name>
<keyword evidence="4 8" id="KW-0479">Metal-binding</keyword>
<dbReference type="SMART" id="SM00356">
    <property type="entry name" value="ZnF_C3H1"/>
    <property type="match status" value="5"/>
</dbReference>
<dbReference type="InterPro" id="IPR057296">
    <property type="entry name" value="UNK_Znf_5"/>
</dbReference>
<feature type="zinc finger region" description="C3H1-type" evidence="8">
    <location>
        <begin position="235"/>
        <end position="269"/>
    </location>
</feature>
<keyword evidence="3" id="KW-0963">Cytoplasm</keyword>
<dbReference type="Pfam" id="PF23261">
    <property type="entry name" value="zf-CCCH_11"/>
    <property type="match status" value="1"/>
</dbReference>
<comment type="subcellular location">
    <subcellularLocation>
        <location evidence="1">Cytoplasm</location>
    </subcellularLocation>
</comment>
<dbReference type="GO" id="GO:0005737">
    <property type="term" value="C:cytoplasm"/>
    <property type="evidence" value="ECO:0007669"/>
    <property type="project" value="UniProtKB-SubCell"/>
</dbReference>
<evidence type="ECO:0000256" key="1">
    <source>
        <dbReference type="ARBA" id="ARBA00004496"/>
    </source>
</evidence>
<dbReference type="InterPro" id="IPR000571">
    <property type="entry name" value="Znf_CCCH"/>
</dbReference>
<dbReference type="Pfam" id="PF00642">
    <property type="entry name" value="zf-CCCH"/>
    <property type="match status" value="1"/>
</dbReference>
<dbReference type="GO" id="GO:0008270">
    <property type="term" value="F:zinc ion binding"/>
    <property type="evidence" value="ECO:0007669"/>
    <property type="project" value="UniProtKB-KW"/>
</dbReference>
<evidence type="ECO:0000259" key="9">
    <source>
        <dbReference type="PROSITE" id="PS50103"/>
    </source>
</evidence>
<dbReference type="Gene3D" id="4.10.1000.10">
    <property type="entry name" value="Zinc finger, CCCH-type"/>
    <property type="match status" value="2"/>
</dbReference>
<dbReference type="InterPro" id="IPR057295">
    <property type="entry name" value="UNK_Znf_4"/>
</dbReference>
<dbReference type="WBParaSite" id="PSAMB.scaffold766size41716.g8601.t1">
    <property type="protein sequence ID" value="PSAMB.scaffold766size41716.g8601.t1"/>
    <property type="gene ID" value="PSAMB.scaffold766size41716.g8601"/>
</dbReference>
<dbReference type="InterPro" id="IPR045234">
    <property type="entry name" value="Unkempt-like"/>
</dbReference>
<dbReference type="InterPro" id="IPR040594">
    <property type="entry name" value="UNK_Znf_1"/>
</dbReference>
<sequence length="318" mass="36726">MSFESNGNEVGGGNKMVPTLAAATEKLMHFTYLKEFRVDPCPLFKQHQCQQHRPYTCFHWHFANQRRRRPVRRKDGTFNYSPDIYCTKYDENSGICADGDECPFLHRVAGDVERKYHLRYYKTALCVHSTDARGQCAKNGPHCAFAHNAADLRAPIFDIREIQQQHSDSVVNGLLEHKDRTSFVVEDPAWQDQEHVLACYKTEPCKKPPRLCRQGYACPYYHNGKDRRRPPGIFKYRSTPCPSAKTGDEWADPDSCDNGDHCQYCHTRTEQQFHPEIYKSTKCNDMLQHGYCPRGPFCAFAHNDGTLPRRSQLLCPSR</sequence>
<dbReference type="Proteomes" id="UP000887566">
    <property type="component" value="Unplaced"/>
</dbReference>
<evidence type="ECO:0000256" key="5">
    <source>
        <dbReference type="ARBA" id="ARBA00022737"/>
    </source>
</evidence>
<feature type="zinc finger region" description="C3H1-type" evidence="8">
    <location>
        <begin position="277"/>
        <end position="305"/>
    </location>
</feature>
<evidence type="ECO:0000256" key="2">
    <source>
        <dbReference type="ARBA" id="ARBA00008808"/>
    </source>
</evidence>
<organism evidence="10 11">
    <name type="scientific">Plectus sambesii</name>
    <dbReference type="NCBI Taxonomy" id="2011161"/>
    <lineage>
        <taxon>Eukaryota</taxon>
        <taxon>Metazoa</taxon>
        <taxon>Ecdysozoa</taxon>
        <taxon>Nematoda</taxon>
        <taxon>Chromadorea</taxon>
        <taxon>Plectida</taxon>
        <taxon>Plectina</taxon>
        <taxon>Plectoidea</taxon>
        <taxon>Plectidae</taxon>
        <taxon>Plectus</taxon>
    </lineage>
</organism>
<feature type="zinc finger region" description="C3H1-type" evidence="8">
    <location>
        <begin position="120"/>
        <end position="150"/>
    </location>
</feature>
<feature type="domain" description="C3H1-type" evidence="9">
    <location>
        <begin position="80"/>
        <end position="109"/>
    </location>
</feature>
<feature type="zinc finger region" description="C3H1-type" evidence="8">
    <location>
        <begin position="80"/>
        <end position="109"/>
    </location>
</feature>
<keyword evidence="10" id="KW-1185">Reference proteome</keyword>
<dbReference type="PANTHER" id="PTHR14493">
    <property type="entry name" value="UNKEMPT FAMILY MEMBER"/>
    <property type="match status" value="1"/>
</dbReference>
<keyword evidence="7 8" id="KW-0862">Zinc</keyword>
<dbReference type="SUPFAM" id="SSF90229">
    <property type="entry name" value="CCCH zinc finger"/>
    <property type="match status" value="1"/>
</dbReference>
<feature type="domain" description="C3H1-type" evidence="9">
    <location>
        <begin position="277"/>
        <end position="305"/>
    </location>
</feature>
<evidence type="ECO:0000256" key="3">
    <source>
        <dbReference type="ARBA" id="ARBA00022490"/>
    </source>
</evidence>
<dbReference type="Pfam" id="PF18384">
    <property type="entry name" value="zf_CCCH_5"/>
    <property type="match status" value="1"/>
</dbReference>
<keyword evidence="6 8" id="KW-0863">Zinc-finger</keyword>
<dbReference type="PROSITE" id="PS50103">
    <property type="entry name" value="ZF_C3H1"/>
    <property type="match status" value="4"/>
</dbReference>
<feature type="domain" description="C3H1-type" evidence="9">
    <location>
        <begin position="235"/>
        <end position="269"/>
    </location>
</feature>
<dbReference type="Pfam" id="PF23035">
    <property type="entry name" value="zf-CCCH_UNK-like_4th"/>
    <property type="match status" value="1"/>
</dbReference>
<evidence type="ECO:0000256" key="4">
    <source>
        <dbReference type="ARBA" id="ARBA00022723"/>
    </source>
</evidence>
<evidence type="ECO:0000256" key="6">
    <source>
        <dbReference type="ARBA" id="ARBA00022771"/>
    </source>
</evidence>
<accession>A0A914XE91</accession>
<proteinExistence type="inferred from homology"/>
<feature type="domain" description="C3H1-type" evidence="9">
    <location>
        <begin position="120"/>
        <end position="150"/>
    </location>
</feature>
<evidence type="ECO:0000256" key="7">
    <source>
        <dbReference type="ARBA" id="ARBA00022833"/>
    </source>
</evidence>
<dbReference type="Pfam" id="PF25427">
    <property type="entry name" value="zf-CCCH_UNK"/>
    <property type="match status" value="1"/>
</dbReference>